<dbReference type="InterPro" id="IPR015590">
    <property type="entry name" value="Aldehyde_DH_dom"/>
</dbReference>
<evidence type="ECO:0000256" key="6">
    <source>
        <dbReference type="PROSITE-ProRule" id="PRU10007"/>
    </source>
</evidence>
<keyword evidence="3" id="KW-0520">NAD</keyword>
<dbReference type="PIRSF" id="PIRSF036492">
    <property type="entry name" value="ALDH"/>
    <property type="match status" value="1"/>
</dbReference>
<dbReference type="GO" id="GO:0005737">
    <property type="term" value="C:cytoplasm"/>
    <property type="evidence" value="ECO:0007669"/>
    <property type="project" value="TreeGrafter"/>
</dbReference>
<accession>A0A101A3R7</accession>
<dbReference type="PROSITE" id="PS00687">
    <property type="entry name" value="ALDEHYDE_DEHYDR_GLU"/>
    <property type="match status" value="1"/>
</dbReference>
<dbReference type="Proteomes" id="UP000053707">
    <property type="component" value="Unassembled WGS sequence"/>
</dbReference>
<comment type="similarity">
    <text evidence="1 4 7">Belongs to the aldehyde dehydrogenase family.</text>
</comment>
<evidence type="ECO:0000256" key="5">
    <source>
        <dbReference type="PIRSR" id="PIRSR036492-1"/>
    </source>
</evidence>
<evidence type="ECO:0000256" key="1">
    <source>
        <dbReference type="ARBA" id="ARBA00009986"/>
    </source>
</evidence>
<gene>
    <name evidence="9" type="ORF">AU192_19575</name>
</gene>
<name>A0A101A3R7_9MYCO</name>
<evidence type="ECO:0000313" key="10">
    <source>
        <dbReference type="Proteomes" id="UP000053707"/>
    </source>
</evidence>
<reference evidence="9 10" key="1">
    <citation type="submission" date="2016-01" db="EMBL/GenBank/DDBJ databases">
        <authorList>
            <consortium name="TB Trials Study Group"/>
            <person name="Sutton G."/>
            <person name="Brinkac L."/>
            <person name="Sanka R."/>
            <person name="Adams M."/>
            <person name="Lau E.L."/>
            <person name="Macaden R."/>
            <person name="Grewal H.M.S."/>
        </authorList>
    </citation>
    <scope>NUCLEOTIDE SEQUENCE [LARGE SCALE GENOMIC DNA]</scope>
    <source>
        <strain evidence="9 10">IS-1744</strain>
    </source>
</reference>
<dbReference type="GO" id="GO:0004029">
    <property type="term" value="F:aldehyde dehydrogenase (NAD+) activity"/>
    <property type="evidence" value="ECO:0007669"/>
    <property type="project" value="TreeGrafter"/>
</dbReference>
<dbReference type="AlphaFoldDB" id="A0A101A3R7"/>
<dbReference type="PANTHER" id="PTHR43570:SF20">
    <property type="entry name" value="ALDEHYDE DEHYDROGENASE ALDX-RELATED"/>
    <property type="match status" value="1"/>
</dbReference>
<dbReference type="InterPro" id="IPR016163">
    <property type="entry name" value="Ald_DH_C"/>
</dbReference>
<evidence type="ECO:0000256" key="3">
    <source>
        <dbReference type="ARBA" id="ARBA00023027"/>
    </source>
</evidence>
<dbReference type="Gene3D" id="3.40.605.10">
    <property type="entry name" value="Aldehyde Dehydrogenase, Chain A, domain 1"/>
    <property type="match status" value="1"/>
</dbReference>
<dbReference type="Pfam" id="PF00171">
    <property type="entry name" value="Aldedh"/>
    <property type="match status" value="1"/>
</dbReference>
<dbReference type="PANTHER" id="PTHR43570">
    <property type="entry name" value="ALDEHYDE DEHYDROGENASE"/>
    <property type="match status" value="1"/>
</dbReference>
<proteinExistence type="inferred from homology"/>
<keyword evidence="10" id="KW-1185">Reference proteome</keyword>
<dbReference type="SUPFAM" id="SSF53720">
    <property type="entry name" value="ALDH-like"/>
    <property type="match status" value="1"/>
</dbReference>
<dbReference type="CDD" id="cd07133">
    <property type="entry name" value="ALDH_CALDH_CalB"/>
    <property type="match status" value="1"/>
</dbReference>
<evidence type="ECO:0000259" key="8">
    <source>
        <dbReference type="Pfam" id="PF00171"/>
    </source>
</evidence>
<evidence type="ECO:0000256" key="7">
    <source>
        <dbReference type="RuleBase" id="RU003345"/>
    </source>
</evidence>
<sequence length="479" mass="52294">MMTALERQRSAFLADGPPSAAERRHRIDRLLSLVLDNADSFVDAMAADYGTRPRAGSLFTEILGMISVIEHTRSHVAQWMRATPLMRAGRLFGLRAEVEPSPLGVVGIIGPWNFPLNLVVLPAAAAFAAGNRVMIKMSEITPHTAALMKSTAPKYFDPTELDVVTGGPDVAAEFSSLPFDHLFFTGSPSVGALVQRAAAENLVPVTLELGGKNPVVVARDADLRRSAARIARSRMINGGQVCVCPDYVFVPDDRIDAFVAIVKQTWRQMFPSIVDNDEYCSSVNKANFDRVVALIDDARAKGARVEAVAPDGEVLPDRESRKIAPTLVRGIDDRMAIAAEEVFGPVLGVRAYQRLDEAIDYINRRPSPLVAYWYGPDNSEFRRFVRDTRSGGVARNDFAAQMIPSAAPFGGVGRSGMGAYHGKAGFYAFSHHRTVVGTDLPFTITGRAAPPFTASMRATTALGLRLARNRTRRRLRRSR</sequence>
<dbReference type="EMBL" id="LQIR01000034">
    <property type="protein sequence ID" value="KUI12523.1"/>
    <property type="molecule type" value="Genomic_DNA"/>
</dbReference>
<dbReference type="InterPro" id="IPR016162">
    <property type="entry name" value="Ald_DH_N"/>
</dbReference>
<evidence type="ECO:0000256" key="4">
    <source>
        <dbReference type="PIRNR" id="PIRNR036492"/>
    </source>
</evidence>
<keyword evidence="2 4" id="KW-0560">Oxidoreductase</keyword>
<feature type="active site" evidence="5 6">
    <location>
        <position position="208"/>
    </location>
</feature>
<protein>
    <recommendedName>
        <fullName evidence="4">Aldehyde dehydrogenase</fullName>
    </recommendedName>
</protein>
<evidence type="ECO:0000313" key="9">
    <source>
        <dbReference type="EMBL" id="KUI12523.1"/>
    </source>
</evidence>
<feature type="domain" description="Aldehyde dehydrogenase" evidence="8">
    <location>
        <begin position="19"/>
        <end position="435"/>
    </location>
</feature>
<evidence type="ECO:0000256" key="2">
    <source>
        <dbReference type="ARBA" id="ARBA00023002"/>
    </source>
</evidence>
<organism evidence="9 10">
    <name type="scientific">Mycobacterium lehmannii</name>
    <dbReference type="NCBI Taxonomy" id="2048550"/>
    <lineage>
        <taxon>Bacteria</taxon>
        <taxon>Bacillati</taxon>
        <taxon>Actinomycetota</taxon>
        <taxon>Actinomycetes</taxon>
        <taxon>Mycobacteriales</taxon>
        <taxon>Mycobacteriaceae</taxon>
        <taxon>Mycobacterium</taxon>
    </lineage>
</organism>
<dbReference type="Gene3D" id="3.40.309.10">
    <property type="entry name" value="Aldehyde Dehydrogenase, Chain A, domain 2"/>
    <property type="match status" value="1"/>
</dbReference>
<dbReference type="InterPro" id="IPR012394">
    <property type="entry name" value="Aldehyde_DH_NAD(P)"/>
</dbReference>
<comment type="caution">
    <text evidence="9">The sequence shown here is derived from an EMBL/GenBank/DDBJ whole genome shotgun (WGS) entry which is preliminary data.</text>
</comment>
<dbReference type="InterPro" id="IPR029510">
    <property type="entry name" value="Ald_DH_CS_GLU"/>
</dbReference>
<feature type="active site" evidence="5">
    <location>
        <position position="242"/>
    </location>
</feature>
<dbReference type="InterPro" id="IPR016161">
    <property type="entry name" value="Ald_DH/histidinol_DH"/>
</dbReference>
<dbReference type="GO" id="GO:0006081">
    <property type="term" value="P:aldehyde metabolic process"/>
    <property type="evidence" value="ECO:0007669"/>
    <property type="project" value="InterPro"/>
</dbReference>